<organism evidence="3 4">
    <name type="scientific">Diacronema lutheri</name>
    <name type="common">Unicellular marine alga</name>
    <name type="synonym">Monochrysis lutheri</name>
    <dbReference type="NCBI Taxonomy" id="2081491"/>
    <lineage>
        <taxon>Eukaryota</taxon>
        <taxon>Haptista</taxon>
        <taxon>Haptophyta</taxon>
        <taxon>Pavlovophyceae</taxon>
        <taxon>Pavlovales</taxon>
        <taxon>Pavlovaceae</taxon>
        <taxon>Diacronema</taxon>
    </lineage>
</organism>
<accession>A0A8J5XG01</accession>
<keyword evidence="2" id="KW-0472">Membrane</keyword>
<gene>
    <name evidence="3" type="ORF">KFE25_014214</name>
</gene>
<reference evidence="3" key="1">
    <citation type="submission" date="2021-05" db="EMBL/GenBank/DDBJ databases">
        <title>The genome of the haptophyte Pavlova lutheri (Diacronema luteri, Pavlovales) - a model for lipid biosynthesis in eukaryotic algae.</title>
        <authorList>
            <person name="Hulatt C.J."/>
            <person name="Posewitz M.C."/>
        </authorList>
    </citation>
    <scope>NUCLEOTIDE SEQUENCE</scope>
    <source>
        <strain evidence="3">NIVA-4/92</strain>
    </source>
</reference>
<feature type="region of interest" description="Disordered" evidence="1">
    <location>
        <begin position="806"/>
        <end position="848"/>
    </location>
</feature>
<dbReference type="Proteomes" id="UP000751190">
    <property type="component" value="Unassembled WGS sequence"/>
</dbReference>
<keyword evidence="2" id="KW-1133">Transmembrane helix</keyword>
<dbReference type="AlphaFoldDB" id="A0A8J5XG01"/>
<keyword evidence="2" id="KW-0812">Transmembrane</keyword>
<feature type="compositionally biased region" description="Low complexity" evidence="1">
    <location>
        <begin position="46"/>
        <end position="56"/>
    </location>
</feature>
<feature type="compositionally biased region" description="Basic and acidic residues" evidence="1">
    <location>
        <begin position="32"/>
        <end position="42"/>
    </location>
</feature>
<feature type="transmembrane region" description="Helical" evidence="2">
    <location>
        <begin position="193"/>
        <end position="212"/>
    </location>
</feature>
<feature type="transmembrane region" description="Helical" evidence="2">
    <location>
        <begin position="672"/>
        <end position="694"/>
    </location>
</feature>
<name>A0A8J5XG01_DIALT</name>
<feature type="region of interest" description="Disordered" evidence="1">
    <location>
        <begin position="19"/>
        <end position="56"/>
    </location>
</feature>
<dbReference type="EMBL" id="JAGTXO010000035">
    <property type="protein sequence ID" value="KAG8460069.1"/>
    <property type="molecule type" value="Genomic_DNA"/>
</dbReference>
<feature type="transmembrane region" description="Helical" evidence="2">
    <location>
        <begin position="224"/>
        <end position="244"/>
    </location>
</feature>
<feature type="transmembrane region" description="Helical" evidence="2">
    <location>
        <begin position="730"/>
        <end position="753"/>
    </location>
</feature>
<comment type="caution">
    <text evidence="3">The sequence shown here is derived from an EMBL/GenBank/DDBJ whole genome shotgun (WGS) entry which is preliminary data.</text>
</comment>
<keyword evidence="4" id="KW-1185">Reference proteome</keyword>
<feature type="compositionally biased region" description="Basic and acidic residues" evidence="1">
    <location>
        <begin position="823"/>
        <end position="833"/>
    </location>
</feature>
<evidence type="ECO:0000256" key="2">
    <source>
        <dbReference type="SAM" id="Phobius"/>
    </source>
</evidence>
<feature type="transmembrane region" description="Helical" evidence="2">
    <location>
        <begin position="352"/>
        <end position="374"/>
    </location>
</feature>
<evidence type="ECO:0000313" key="3">
    <source>
        <dbReference type="EMBL" id="KAG8460069.1"/>
    </source>
</evidence>
<evidence type="ECO:0000256" key="1">
    <source>
        <dbReference type="SAM" id="MobiDB-lite"/>
    </source>
</evidence>
<dbReference type="OrthoDB" id="414250at2759"/>
<feature type="compositionally biased region" description="Low complexity" evidence="1">
    <location>
        <begin position="488"/>
        <end position="517"/>
    </location>
</feature>
<feature type="transmembrane region" description="Helical" evidence="2">
    <location>
        <begin position="386"/>
        <end position="406"/>
    </location>
</feature>
<feature type="region of interest" description="Disordered" evidence="1">
    <location>
        <begin position="458"/>
        <end position="557"/>
    </location>
</feature>
<protein>
    <submittedName>
        <fullName evidence="3">Uncharacterized protein</fullName>
    </submittedName>
</protein>
<feature type="transmembrane region" description="Helical" evidence="2">
    <location>
        <begin position="759"/>
        <end position="777"/>
    </location>
</feature>
<evidence type="ECO:0000313" key="4">
    <source>
        <dbReference type="Proteomes" id="UP000751190"/>
    </source>
</evidence>
<sequence length="848" mass="89143">MKSAVAEGLPSVERAMASWRGRAQQLRPLVRRPPEPGEDSPRARARVAASPPARACAAPDARRAAAASAAKSEGGSSAGAEIVASEPLSARLALVGAHARMAHASAHARALGAANGTIGASDVLRAVPLWTVLASFSRVFSATAYATDAQLDRLHASSESAEWIDFFISHAWLSARWGKAVALAHRFQLGPTLALALVVSIIACALTSLGALPTFGARSVFHDVRVPVPLSFWCSLLTVTALLGGPRAQLCAQRGLARARLRRPPMLFVDRACINQTDAARKRAGVGAIGRFLRVSRGFVILWDEHYFQRLWCIFELAAFYRRLLAEAEAARTAEPRVPRAARRLRLEIRPIALAQVEVVWVGVAVLAPTIIHVTLILSEGVSSATVAYMAAFCAGAPLFASAALMRKHSESIAALDRQLARFCASDAKCASLRDRRLIFSMIDEWYSNGGEEDEPMGATCYASGGELSTSRPDARLDAAPPLSPPTRASSADGAVSARGSARAASGGRGRSSSGARLRVVATAERRMGGAHCAQSGAKSTADGAARVDATPPAGESLDERRAGQVHHLAHLSFSALRAGASVRPVQSGGSLLSRPPPPSAAEGMSVFEREVRTSIRALVRRELGRRSNEAPLVLTAKLAALFTAMQLDYLAARAQLPEGAFGGRRAKAIDLACYACYLYSIAFAAFAVCTAILQAPLAPPELALSTQRPASRVGVQLQLQRLRVHLRDLGVAVLSIAGAGGAYIGLYTIFYWPSLSRPLSTAFVVGATAVLVMGTLPGARRGVLRCVGAPLGAAQRLHELCAGRAPNQGAASGPGDRSTSGGHERRRDEHAALSDAASCSPLAGAVV</sequence>
<proteinExistence type="predicted"/>